<protein>
    <submittedName>
        <fullName evidence="1">Uncharacterized protein</fullName>
    </submittedName>
</protein>
<dbReference type="EMBL" id="WMFA01000001">
    <property type="protein sequence ID" value="MYL69818.1"/>
    <property type="molecule type" value="Genomic_DNA"/>
</dbReference>
<proteinExistence type="predicted"/>
<evidence type="ECO:0000313" key="1">
    <source>
        <dbReference type="EMBL" id="MYL69818.1"/>
    </source>
</evidence>
<evidence type="ECO:0000313" key="2">
    <source>
        <dbReference type="Proteomes" id="UP000450457"/>
    </source>
</evidence>
<comment type="caution">
    <text evidence="1">The sequence shown here is derived from an EMBL/GenBank/DDBJ whole genome shotgun (WGS) entry which is preliminary data.</text>
</comment>
<accession>A0A845F7M3</accession>
<name>A0A845F7M3_9BACI</name>
<dbReference type="AlphaFoldDB" id="A0A845F7M3"/>
<dbReference type="RefSeq" id="WP_160911117.1">
    <property type="nucleotide sequence ID" value="NZ_WMFA01000001.1"/>
</dbReference>
<sequence length="51" mass="6246">MEEEKQLPKSAIKTIRYIKYQAPEWKVTVLEKELHKAIDQRKRRNLSDHRI</sequence>
<reference evidence="1 2" key="1">
    <citation type="submission" date="2019-11" db="EMBL/GenBank/DDBJ databases">
        <title>Genome sequences of 17 halophilic strains isolated from different environments.</title>
        <authorList>
            <person name="Furrow R.E."/>
        </authorList>
    </citation>
    <scope>NUCLEOTIDE SEQUENCE [LARGE SCALE GENOMIC DNA]</scope>
    <source>
        <strain evidence="1 2">SL-4</strain>
    </source>
</reference>
<gene>
    <name evidence="1" type="ORF">GLW00_03090</name>
</gene>
<dbReference type="Proteomes" id="UP000450457">
    <property type="component" value="Unassembled WGS sequence"/>
</dbReference>
<organism evidence="1 2">
    <name type="scientific">Halobacillus litoralis</name>
    <dbReference type="NCBI Taxonomy" id="45668"/>
    <lineage>
        <taxon>Bacteria</taxon>
        <taxon>Bacillati</taxon>
        <taxon>Bacillota</taxon>
        <taxon>Bacilli</taxon>
        <taxon>Bacillales</taxon>
        <taxon>Bacillaceae</taxon>
        <taxon>Halobacillus</taxon>
    </lineage>
</organism>
<dbReference type="GeneID" id="78005961"/>